<evidence type="ECO:0000256" key="2">
    <source>
        <dbReference type="SAM" id="MobiDB-lite"/>
    </source>
</evidence>
<dbReference type="EMBL" id="BRPK01000004">
    <property type="protein sequence ID" value="GLB37777.1"/>
    <property type="molecule type" value="Genomic_DNA"/>
</dbReference>
<dbReference type="OrthoDB" id="25987at2759"/>
<comment type="similarity">
    <text evidence="1">Belongs to the asteroid family.</text>
</comment>
<proteinExistence type="inferred from homology"/>
<feature type="region of interest" description="Disordered" evidence="2">
    <location>
        <begin position="535"/>
        <end position="564"/>
    </location>
</feature>
<dbReference type="InterPro" id="IPR026832">
    <property type="entry name" value="Asteroid"/>
</dbReference>
<dbReference type="PANTHER" id="PTHR15665">
    <property type="entry name" value="ASTEROID PROTEIN"/>
    <property type="match status" value="1"/>
</dbReference>
<protein>
    <submittedName>
        <fullName evidence="3">PIN domain-like protein</fullName>
    </submittedName>
</protein>
<dbReference type="Proteomes" id="UP001063166">
    <property type="component" value="Unassembled WGS sequence"/>
</dbReference>
<name>A0A9P3PK88_LYOSH</name>
<dbReference type="InterPro" id="IPR029060">
    <property type="entry name" value="PIN-like_dom_sf"/>
</dbReference>
<evidence type="ECO:0000256" key="1">
    <source>
        <dbReference type="ARBA" id="ARBA00007398"/>
    </source>
</evidence>
<organism evidence="3 4">
    <name type="scientific">Lyophyllum shimeji</name>
    <name type="common">Hon-shimeji</name>
    <name type="synonym">Tricholoma shimeji</name>
    <dbReference type="NCBI Taxonomy" id="47721"/>
    <lineage>
        <taxon>Eukaryota</taxon>
        <taxon>Fungi</taxon>
        <taxon>Dikarya</taxon>
        <taxon>Basidiomycota</taxon>
        <taxon>Agaricomycotina</taxon>
        <taxon>Agaricomycetes</taxon>
        <taxon>Agaricomycetidae</taxon>
        <taxon>Agaricales</taxon>
        <taxon>Tricholomatineae</taxon>
        <taxon>Lyophyllaceae</taxon>
        <taxon>Lyophyllum</taxon>
    </lineage>
</organism>
<gene>
    <name evidence="3" type="ORF">LshimejAT787_0408280</name>
</gene>
<feature type="region of interest" description="Disordered" evidence="2">
    <location>
        <begin position="482"/>
        <end position="510"/>
    </location>
</feature>
<feature type="compositionally biased region" description="Acidic residues" evidence="2">
    <location>
        <begin position="500"/>
        <end position="510"/>
    </location>
</feature>
<reference evidence="3" key="1">
    <citation type="submission" date="2022-07" db="EMBL/GenBank/DDBJ databases">
        <title>The genome of Lyophyllum shimeji provides insight into the initial evolution of ectomycorrhizal fungal genome.</title>
        <authorList>
            <person name="Kobayashi Y."/>
            <person name="Shibata T."/>
            <person name="Hirakawa H."/>
            <person name="Shigenobu S."/>
            <person name="Nishiyama T."/>
            <person name="Yamada A."/>
            <person name="Hasebe M."/>
            <person name="Kawaguchi M."/>
        </authorList>
    </citation>
    <scope>NUCLEOTIDE SEQUENCE</scope>
    <source>
        <strain evidence="3">AT787</strain>
    </source>
</reference>
<dbReference type="Gene3D" id="3.40.50.1010">
    <property type="entry name" value="5'-nuclease"/>
    <property type="match status" value="1"/>
</dbReference>
<dbReference type="AlphaFoldDB" id="A0A9P3PK88"/>
<dbReference type="PANTHER" id="PTHR15665:SF1">
    <property type="entry name" value="PROTEIN ASTEROID HOMOLOG 1"/>
    <property type="match status" value="1"/>
</dbReference>
<feature type="compositionally biased region" description="Low complexity" evidence="2">
    <location>
        <begin position="545"/>
        <end position="556"/>
    </location>
</feature>
<evidence type="ECO:0000313" key="4">
    <source>
        <dbReference type="Proteomes" id="UP001063166"/>
    </source>
</evidence>
<feature type="compositionally biased region" description="Basic and acidic residues" evidence="2">
    <location>
        <begin position="535"/>
        <end position="544"/>
    </location>
</feature>
<sequence>MGVHGLTTYLRENYRAISTTLTLPAKSQDPIPIVVDGWSFIYDLHRNSNLPWVYGGEYDQYSQLAAAVVRAWLNVGLKIYFVFDGALPELKFSTQVYRLGQSFVQPSLLFFRTSPTSRGTARFLNETRIIPPLVYTACIHALKTVKKTTDALEIHFADEEGDPYAVELAGRVGGYVAGNDSDFVVLNTEGYLGYIPLEEMVCEFQEVRRPKAKKKPVHDPSVGRGIIPPDATEQVTLSLTAYKPDALAAHLKIPVTLLPLLGALVGNDFSFQSESNRRYPQSLFFDRKLTLSQRIDRVASTMQTILSPVAPKRKQQKHAVGSVMDLIDRAVNALLLRMPATLGSGEVDAIVDRIVEATLQYAIPRREHDTLELGGLWPTTVCALHEPDACSFLPLISRRVLAEEEAADENHDIQNASVRLRSQYLDAYRHGHLAPKIMDILSSATFWPRLFLENPDFETVGRSIGRPIREWIYSILHDAVGLSEPPEEESEVESAAAEPQQEEEHEDEDELIDVVESDSEDGDDPLAPLKGELHRLHITDEERASTSAASSSSRPSRPSRPPVVTEYLRRGTRVAEEAVTVRPLTELLAAISLPDPDTPSPIPLPLRHTEERLTVLLRALESDVPPVRALPPEQMLPVLAIRWVLRTLDRRAEETQSKAREKERWTKREVTAFLASFDWTASRVSEAPDAVSETEVPTPILDRNVQLMAQALQALESVEHLSQALLLTDALLPSVHLLSSRAFHRYMAESGAFDEAVVPPLMIEAASYGLESTFGEDRLVKPKKVKQGTGIAVPSKNAKVLPGGSGLYHLLADIDVM</sequence>
<comment type="caution">
    <text evidence="3">The sequence shown here is derived from an EMBL/GenBank/DDBJ whole genome shotgun (WGS) entry which is preliminary data.</text>
</comment>
<keyword evidence="4" id="KW-1185">Reference proteome</keyword>
<accession>A0A9P3PK88</accession>
<dbReference type="SUPFAM" id="SSF88723">
    <property type="entry name" value="PIN domain-like"/>
    <property type="match status" value="1"/>
</dbReference>
<evidence type="ECO:0000313" key="3">
    <source>
        <dbReference type="EMBL" id="GLB37777.1"/>
    </source>
</evidence>